<organism evidence="1 2">
    <name type="scientific">Apatococcus lobatus</name>
    <dbReference type="NCBI Taxonomy" id="904363"/>
    <lineage>
        <taxon>Eukaryota</taxon>
        <taxon>Viridiplantae</taxon>
        <taxon>Chlorophyta</taxon>
        <taxon>core chlorophytes</taxon>
        <taxon>Trebouxiophyceae</taxon>
        <taxon>Chlorellales</taxon>
        <taxon>Chlorellaceae</taxon>
        <taxon>Apatococcus</taxon>
    </lineage>
</organism>
<accession>A0AAW1QBI0</accession>
<comment type="caution">
    <text evidence="1">The sequence shown here is derived from an EMBL/GenBank/DDBJ whole genome shotgun (WGS) entry which is preliminary data.</text>
</comment>
<gene>
    <name evidence="1" type="ORF">WJX74_000828</name>
</gene>
<dbReference type="EMBL" id="JALJOS010000056">
    <property type="protein sequence ID" value="KAK9818713.1"/>
    <property type="molecule type" value="Genomic_DNA"/>
</dbReference>
<reference evidence="1 2" key="1">
    <citation type="journal article" date="2024" name="Nat. Commun.">
        <title>Phylogenomics reveals the evolutionary origins of lichenization in chlorophyte algae.</title>
        <authorList>
            <person name="Puginier C."/>
            <person name="Libourel C."/>
            <person name="Otte J."/>
            <person name="Skaloud P."/>
            <person name="Haon M."/>
            <person name="Grisel S."/>
            <person name="Petersen M."/>
            <person name="Berrin J.G."/>
            <person name="Delaux P.M."/>
            <person name="Dal Grande F."/>
            <person name="Keller J."/>
        </authorList>
    </citation>
    <scope>NUCLEOTIDE SEQUENCE [LARGE SCALE GENOMIC DNA]</scope>
    <source>
        <strain evidence="1 2">SAG 2145</strain>
    </source>
</reference>
<evidence type="ECO:0000313" key="2">
    <source>
        <dbReference type="Proteomes" id="UP001438707"/>
    </source>
</evidence>
<name>A0AAW1QBI0_9CHLO</name>
<dbReference type="AlphaFoldDB" id="A0AAW1QBI0"/>
<evidence type="ECO:0000313" key="1">
    <source>
        <dbReference type="EMBL" id="KAK9818713.1"/>
    </source>
</evidence>
<sequence length="253" mass="27842">MLDAFDPGTGATWRTAASQVLALETIPQSVDGTAVQTRLRQQAHALKNLLSGRTSPPNTHNKVLGSLRYGDWSPCDPKDGLCHYFRCSTTLIPCHSRGRPGSNTWRPTLELPAPAAAELPLELDEHFWCLDGAGDTHLVYSCVMQEGSLPTWSAFNTRTCLIVAQQTTDAVHYSYQRPQSSKASHDCRKLTLPLSDSEFDSESDHRVLILHLPSLVKAFQIAKPTILQNEAHIQIMWAGWSPATTQSLSGGRV</sequence>
<dbReference type="Proteomes" id="UP001438707">
    <property type="component" value="Unassembled WGS sequence"/>
</dbReference>
<protein>
    <submittedName>
        <fullName evidence="1">Uncharacterized protein</fullName>
    </submittedName>
</protein>
<proteinExistence type="predicted"/>
<keyword evidence="2" id="KW-1185">Reference proteome</keyword>